<comment type="similarity">
    <text evidence="10 11">Belongs to the TonB-dependent receptor family.</text>
</comment>
<dbReference type="EMBL" id="DRMH01000025">
    <property type="protein sequence ID" value="HFC97346.1"/>
    <property type="molecule type" value="Genomic_DNA"/>
</dbReference>
<reference evidence="15" key="1">
    <citation type="journal article" date="2020" name="mSystems">
        <title>Genome- and Community-Level Interaction Insights into Carbon Utilization and Element Cycling Functions of Hydrothermarchaeota in Hydrothermal Sediment.</title>
        <authorList>
            <person name="Zhou Z."/>
            <person name="Liu Y."/>
            <person name="Xu W."/>
            <person name="Pan J."/>
            <person name="Luo Z.H."/>
            <person name="Li M."/>
        </authorList>
    </citation>
    <scope>NUCLEOTIDE SEQUENCE [LARGE SCALE GENOMIC DNA]</scope>
    <source>
        <strain evidence="15">HyVt-483</strain>
    </source>
</reference>
<dbReference type="Gene3D" id="2.170.130.10">
    <property type="entry name" value="TonB-dependent receptor, plug domain"/>
    <property type="match status" value="1"/>
</dbReference>
<comment type="caution">
    <text evidence="15">The sequence shown here is derived from an EMBL/GenBank/DDBJ whole genome shotgun (WGS) entry which is preliminary data.</text>
</comment>
<dbReference type="InterPro" id="IPR000531">
    <property type="entry name" value="Beta-barrel_TonB"/>
</dbReference>
<keyword evidence="6 11" id="KW-0798">TonB box</keyword>
<dbReference type="InterPro" id="IPR037066">
    <property type="entry name" value="Plug_dom_sf"/>
</dbReference>
<evidence type="ECO:0000256" key="6">
    <source>
        <dbReference type="ARBA" id="ARBA00023077"/>
    </source>
</evidence>
<dbReference type="InterPro" id="IPR036942">
    <property type="entry name" value="Beta-barrel_TonB_sf"/>
</dbReference>
<dbReference type="GO" id="GO:0009279">
    <property type="term" value="C:cell outer membrane"/>
    <property type="evidence" value="ECO:0007669"/>
    <property type="project" value="UniProtKB-SubCell"/>
</dbReference>
<dbReference type="PROSITE" id="PS52016">
    <property type="entry name" value="TONB_DEPENDENT_REC_3"/>
    <property type="match status" value="1"/>
</dbReference>
<dbReference type="GO" id="GO:0015344">
    <property type="term" value="F:siderophore uptake transmembrane transporter activity"/>
    <property type="evidence" value="ECO:0007669"/>
    <property type="project" value="TreeGrafter"/>
</dbReference>
<evidence type="ECO:0000259" key="13">
    <source>
        <dbReference type="Pfam" id="PF00593"/>
    </source>
</evidence>
<evidence type="ECO:0000256" key="10">
    <source>
        <dbReference type="PROSITE-ProRule" id="PRU01360"/>
    </source>
</evidence>
<gene>
    <name evidence="15" type="ORF">ENJ40_02650</name>
</gene>
<dbReference type="Proteomes" id="UP000886043">
    <property type="component" value="Unassembled WGS sequence"/>
</dbReference>
<dbReference type="InterPro" id="IPR012910">
    <property type="entry name" value="Plug_dom"/>
</dbReference>
<dbReference type="GO" id="GO:0044718">
    <property type="term" value="P:siderophore transmembrane transport"/>
    <property type="evidence" value="ECO:0007669"/>
    <property type="project" value="TreeGrafter"/>
</dbReference>
<evidence type="ECO:0000256" key="2">
    <source>
        <dbReference type="ARBA" id="ARBA00022448"/>
    </source>
</evidence>
<keyword evidence="9 10" id="KW-0998">Cell outer membrane</keyword>
<keyword evidence="8 15" id="KW-0675">Receptor</keyword>
<evidence type="ECO:0000256" key="8">
    <source>
        <dbReference type="ARBA" id="ARBA00023170"/>
    </source>
</evidence>
<keyword evidence="5" id="KW-0732">Signal</keyword>
<evidence type="ECO:0000256" key="7">
    <source>
        <dbReference type="ARBA" id="ARBA00023136"/>
    </source>
</evidence>
<evidence type="ECO:0000259" key="14">
    <source>
        <dbReference type="Pfam" id="PF07715"/>
    </source>
</evidence>
<dbReference type="PANTHER" id="PTHR30069:SF29">
    <property type="entry name" value="HEMOGLOBIN AND HEMOGLOBIN-HAPTOGLOBIN-BINDING PROTEIN 1-RELATED"/>
    <property type="match status" value="1"/>
</dbReference>
<dbReference type="CDD" id="cd01347">
    <property type="entry name" value="ligand_gated_channel"/>
    <property type="match status" value="1"/>
</dbReference>
<dbReference type="PANTHER" id="PTHR30069">
    <property type="entry name" value="TONB-DEPENDENT OUTER MEMBRANE RECEPTOR"/>
    <property type="match status" value="1"/>
</dbReference>
<comment type="subcellular location">
    <subcellularLocation>
        <location evidence="1 10">Cell outer membrane</location>
        <topology evidence="1 10">Multi-pass membrane protein</topology>
    </subcellularLocation>
</comment>
<proteinExistence type="inferred from homology"/>
<feature type="domain" description="TonB-dependent receptor-like beta-barrel" evidence="13">
    <location>
        <begin position="270"/>
        <end position="703"/>
    </location>
</feature>
<dbReference type="AlphaFoldDB" id="A0A7C3H0D7"/>
<evidence type="ECO:0000256" key="11">
    <source>
        <dbReference type="RuleBase" id="RU003357"/>
    </source>
</evidence>
<organism evidence="15">
    <name type="scientific">Thermosulfurimonas dismutans</name>
    <dbReference type="NCBI Taxonomy" id="999894"/>
    <lineage>
        <taxon>Bacteria</taxon>
        <taxon>Pseudomonadati</taxon>
        <taxon>Thermodesulfobacteriota</taxon>
        <taxon>Thermodesulfobacteria</taxon>
        <taxon>Thermodesulfobacteriales</taxon>
        <taxon>Thermodesulfobacteriaceae</taxon>
        <taxon>Thermosulfurimonas</taxon>
    </lineage>
</organism>
<keyword evidence="4 10" id="KW-0812">Transmembrane</keyword>
<dbReference type="Gene3D" id="2.40.170.20">
    <property type="entry name" value="TonB-dependent receptor, beta-barrel domain"/>
    <property type="match status" value="1"/>
</dbReference>
<dbReference type="SUPFAM" id="SSF56935">
    <property type="entry name" value="Porins"/>
    <property type="match status" value="1"/>
</dbReference>
<name>A0A7C3H0D7_9BACT</name>
<evidence type="ECO:0000256" key="9">
    <source>
        <dbReference type="ARBA" id="ARBA00023237"/>
    </source>
</evidence>
<evidence type="ECO:0000256" key="1">
    <source>
        <dbReference type="ARBA" id="ARBA00004571"/>
    </source>
</evidence>
<sequence>MARGFISLIFLALWVTAVLAGEVPEVVVTATRVPQALSQVPAAVSVITRRDMEKKNLQSLDEALEHEAGVFVHRRKGIMDTVAAVELRGLPRQGRTLVLLDGIPINDGYSNTVRWATLSIDEVKRIEVVRGPFSSLWGGNAMGGVINILTRLPQKLEFTVTGGVGEDVTRRWRLSLGDRVGRLAFLLGYEEDRTEGYPTVPVLKSPRSGTGTLVGGYPTTDPTGEKLRWVVGDKGDNRGERWNYHLKIGIRVREEGRIRIGFQRGVQRYDYGRPHTYLTDPAGNPAFSGTVNIPGGLAASVSPYDFISYAGLGDYQTNIISLNYQDVFGDLETEFNFGFLRRDGYYTKPYRDGDYYTASGEKNESDSETYYFDVKGNLSLSETHLLTAGFTLRKDWSNVETHRLAFYRDEDSEGEKLYLSRGRSFNLGLFAQDIWDLRDNLSLYLGLRYDHWWTYDGKAGAPGAVEKYRDRNKGAFSPKAALVWRPDDFTTLRLSIGKAFRPPNLYELYRTWSWYGRVYRSNPDLDPETAWTIELGGERRFGGGLRLGFSLFGTRVRDFIYRAYHTDTGEYLWTNSGKGEVLGFESELEWRPFSGVLFRVNFTRNDTKITDNPARPESEGKRFTEVPPWIWNFELSAEPPFPSGWPEIKVSLFGHYLGKVFRYDDNSDKAEGVFGTSEEYFVADLKLSLLWSHLTFSLSCNNLFDEDYYDYYRAPGRTWFAELKFSY</sequence>
<evidence type="ECO:0000256" key="12">
    <source>
        <dbReference type="SAM" id="MobiDB-lite"/>
    </source>
</evidence>
<evidence type="ECO:0000313" key="15">
    <source>
        <dbReference type="EMBL" id="HFC97346.1"/>
    </source>
</evidence>
<evidence type="ECO:0000256" key="3">
    <source>
        <dbReference type="ARBA" id="ARBA00022452"/>
    </source>
</evidence>
<dbReference type="Pfam" id="PF07715">
    <property type="entry name" value="Plug"/>
    <property type="match status" value="1"/>
</dbReference>
<evidence type="ECO:0000256" key="5">
    <source>
        <dbReference type="ARBA" id="ARBA00022729"/>
    </source>
</evidence>
<accession>A0A7C3H0D7</accession>
<feature type="domain" description="TonB-dependent receptor plug" evidence="14">
    <location>
        <begin position="37"/>
        <end position="145"/>
    </location>
</feature>
<keyword evidence="3 10" id="KW-1134">Transmembrane beta strand</keyword>
<feature type="region of interest" description="Disordered" evidence="12">
    <location>
        <begin position="198"/>
        <end position="218"/>
    </location>
</feature>
<keyword evidence="7 10" id="KW-0472">Membrane</keyword>
<evidence type="ECO:0000256" key="4">
    <source>
        <dbReference type="ARBA" id="ARBA00022692"/>
    </source>
</evidence>
<dbReference type="InterPro" id="IPR039426">
    <property type="entry name" value="TonB-dep_rcpt-like"/>
</dbReference>
<dbReference type="Pfam" id="PF00593">
    <property type="entry name" value="TonB_dep_Rec_b-barrel"/>
    <property type="match status" value="1"/>
</dbReference>
<protein>
    <submittedName>
        <fullName evidence="15">TonB-dependent receptor</fullName>
    </submittedName>
</protein>
<keyword evidence="2 10" id="KW-0813">Transport</keyword>